<dbReference type="PANTHER" id="PTHR12935:SF0">
    <property type="entry name" value="GAMMA-GLUTAMYLCYCLOTRANSFERASE"/>
    <property type="match status" value="1"/>
</dbReference>
<dbReference type="InterPro" id="IPR017939">
    <property type="entry name" value="G-Glutamylcylcotransferase"/>
</dbReference>
<dbReference type="RefSeq" id="WP_021869617.1">
    <property type="nucleotide sequence ID" value="NZ_WNAK01000003.1"/>
</dbReference>
<dbReference type="InterPro" id="IPR013024">
    <property type="entry name" value="GGCT-like"/>
</dbReference>
<sequence>MNKYYLAYGSNLSMAQMAQRCPDAVYVGTAELKDYQLLFKGSQSGSYLTVEPKKGSTVPVLVWRISERDEHYLDRYEGCPSFYYKKMIRVEIQPFIGEKVNGGTEAIIYIMHEDRPLGCPTKHYYDVCLEGYCRFGFKQTVLEQALYDSVGKRVGQHLLKEVGYYYE</sequence>
<dbReference type="CDD" id="cd06661">
    <property type="entry name" value="GGCT_like"/>
    <property type="match status" value="1"/>
</dbReference>
<feature type="binding site" evidence="3">
    <location>
        <begin position="5"/>
        <end position="10"/>
    </location>
    <ligand>
        <name>substrate</name>
    </ligand>
</feature>
<evidence type="ECO:0000259" key="4">
    <source>
        <dbReference type="Pfam" id="PF06094"/>
    </source>
</evidence>
<dbReference type="PANTHER" id="PTHR12935">
    <property type="entry name" value="GAMMA-GLUTAMYLCYCLOTRANSFERASE"/>
    <property type="match status" value="1"/>
</dbReference>
<dbReference type="Proteomes" id="UP000446657">
    <property type="component" value="Unassembled WGS sequence"/>
</dbReference>
<accession>A0A844KNH7</accession>
<feature type="binding site" evidence="3">
    <location>
        <position position="124"/>
    </location>
    <ligand>
        <name>substrate</name>
    </ligand>
</feature>
<feature type="active site" description="Proton acceptor" evidence="2">
    <location>
        <position position="77"/>
    </location>
</feature>
<keyword evidence="1" id="KW-0456">Lyase</keyword>
<protein>
    <submittedName>
        <fullName evidence="5">Gamma-glutamylcyclotransferase</fullName>
    </submittedName>
</protein>
<evidence type="ECO:0000256" key="3">
    <source>
        <dbReference type="PIRSR" id="PIRSR617939-2"/>
    </source>
</evidence>
<dbReference type="GO" id="GO:0003839">
    <property type="term" value="F:gamma-glutamylcyclotransferase activity"/>
    <property type="evidence" value="ECO:0007669"/>
    <property type="project" value="InterPro"/>
</dbReference>
<evidence type="ECO:0000256" key="1">
    <source>
        <dbReference type="ARBA" id="ARBA00023239"/>
    </source>
</evidence>
<name>A0A844KNH7_9FIRM</name>
<dbReference type="InterPro" id="IPR009288">
    <property type="entry name" value="AIG2-like_dom"/>
</dbReference>
<dbReference type="EMBL" id="WNAL01000019">
    <property type="protein sequence ID" value="MTR82069.1"/>
    <property type="molecule type" value="Genomic_DNA"/>
</dbReference>
<evidence type="ECO:0000313" key="5">
    <source>
        <dbReference type="EMBL" id="MTR82069.1"/>
    </source>
</evidence>
<proteinExistence type="predicted"/>
<dbReference type="SUPFAM" id="SSF110857">
    <property type="entry name" value="Gamma-glutamyl cyclotransferase-like"/>
    <property type="match status" value="1"/>
</dbReference>
<dbReference type="Pfam" id="PF06094">
    <property type="entry name" value="GGACT"/>
    <property type="match status" value="1"/>
</dbReference>
<dbReference type="Gene3D" id="3.10.490.10">
    <property type="entry name" value="Gamma-glutamyl cyclotransferase-like"/>
    <property type="match status" value="1"/>
</dbReference>
<evidence type="ECO:0000256" key="2">
    <source>
        <dbReference type="PIRSR" id="PIRSR617939-1"/>
    </source>
</evidence>
<gene>
    <name evidence="5" type="ORF">GMD30_10245</name>
</gene>
<dbReference type="InterPro" id="IPR036568">
    <property type="entry name" value="GGCT-like_sf"/>
</dbReference>
<evidence type="ECO:0000313" key="6">
    <source>
        <dbReference type="Proteomes" id="UP000446657"/>
    </source>
</evidence>
<dbReference type="AlphaFoldDB" id="A0A844KNH7"/>
<keyword evidence="5" id="KW-0808">Transferase</keyword>
<dbReference type="GO" id="GO:0016740">
    <property type="term" value="F:transferase activity"/>
    <property type="evidence" value="ECO:0007669"/>
    <property type="project" value="UniProtKB-KW"/>
</dbReference>
<comment type="caution">
    <text evidence="5">The sequence shown here is derived from an EMBL/GenBank/DDBJ whole genome shotgun (WGS) entry which is preliminary data.</text>
</comment>
<feature type="domain" description="Gamma-glutamylcyclotransferase AIG2-like" evidence="4">
    <location>
        <begin position="6"/>
        <end position="114"/>
    </location>
</feature>
<reference evidence="5 6" key="1">
    <citation type="journal article" date="2019" name="Nat. Med.">
        <title>A library of human gut bacterial isolates paired with longitudinal multiomics data enables mechanistic microbiome research.</title>
        <authorList>
            <person name="Poyet M."/>
            <person name="Groussin M."/>
            <person name="Gibbons S.M."/>
            <person name="Avila-Pacheco J."/>
            <person name="Jiang X."/>
            <person name="Kearney S.M."/>
            <person name="Perrotta A.R."/>
            <person name="Berdy B."/>
            <person name="Zhao S."/>
            <person name="Lieberman T.D."/>
            <person name="Swanson P.K."/>
            <person name="Smith M."/>
            <person name="Roesemann S."/>
            <person name="Alexander J.E."/>
            <person name="Rich S.A."/>
            <person name="Livny J."/>
            <person name="Vlamakis H."/>
            <person name="Clish C."/>
            <person name="Bullock K."/>
            <person name="Deik A."/>
            <person name="Scott J."/>
            <person name="Pierce K.A."/>
            <person name="Xavier R.J."/>
            <person name="Alm E.J."/>
        </authorList>
    </citation>
    <scope>NUCLEOTIDE SEQUENCE [LARGE SCALE GENOMIC DNA]</scope>
    <source>
        <strain evidence="5 6">BIOML-A1</strain>
    </source>
</reference>
<organism evidence="5 6">
    <name type="scientific">Roseburia faecis</name>
    <dbReference type="NCBI Taxonomy" id="301302"/>
    <lineage>
        <taxon>Bacteria</taxon>
        <taxon>Bacillati</taxon>
        <taxon>Bacillota</taxon>
        <taxon>Clostridia</taxon>
        <taxon>Lachnospirales</taxon>
        <taxon>Lachnospiraceae</taxon>
        <taxon>Roseburia</taxon>
    </lineage>
</organism>